<gene>
    <name evidence="5" type="ORF">N7456_010989</name>
</gene>
<sequence length="528" mass="59958">MRELIPGRAFSTRSRLENKVHIPVDNGLTPAALSTRSDDGSNYHAIQARNIIEIDIRNPSISLERQSLLKFALQLVNDNATSSPRPDDLPAEEEYRPQNNSLAVPDKPSRELLFMLLPGAPESVRAHWPDHISLKAYSRMAGALLQSDSKLEQHKFHQYCICVYVKAVSYLYQASRTTDDPILKSEFSRSRSSYIMAAMRSIKHFNILSPPDLSVIQSLLSSALLMQHLGKPNQCWLFTSYAARQIIALDFHKIRRQSIVSDLDQEIHDAVYWCYYLDRTLSSLLGRPASLPDLEVPPAELLLSQECDPKIVQYDWIAVDFCYYAILVEIYRTHLQNAFNPAAHRTCLVYARRSLRAFHFIQKHSAEMPGFDDPFPSFLTWTLFIYPLSAFFVVFCNIIGTVDQDDYELMGQIIKGLLPFKQDPHLGKLLDLLQAIQRLCEPLFQQLNGDTGLPSPQGDTQHEFVTMDDYHTDLATTGSFPPMVPFGHDLGPVSDPDADFSADRLMWDLFNSQVPAGWLNKDFDSFGI</sequence>
<organism evidence="5 6">
    <name type="scientific">Penicillium angulare</name>
    <dbReference type="NCBI Taxonomy" id="116970"/>
    <lineage>
        <taxon>Eukaryota</taxon>
        <taxon>Fungi</taxon>
        <taxon>Dikarya</taxon>
        <taxon>Ascomycota</taxon>
        <taxon>Pezizomycotina</taxon>
        <taxon>Eurotiomycetes</taxon>
        <taxon>Eurotiomycetidae</taxon>
        <taxon>Eurotiales</taxon>
        <taxon>Aspergillaceae</taxon>
        <taxon>Penicillium</taxon>
    </lineage>
</organism>
<keyword evidence="1" id="KW-0539">Nucleus</keyword>
<dbReference type="InterPro" id="IPR007219">
    <property type="entry name" value="XnlR_reg_dom"/>
</dbReference>
<accession>A0A9W9JZG5</accession>
<keyword evidence="3" id="KW-0472">Membrane</keyword>
<dbReference type="GO" id="GO:0003700">
    <property type="term" value="F:DNA-binding transcription factor activity"/>
    <property type="evidence" value="ECO:0007669"/>
    <property type="project" value="InterPro"/>
</dbReference>
<name>A0A9W9JZG5_9EURO</name>
<dbReference type="Proteomes" id="UP001149165">
    <property type="component" value="Unassembled WGS sequence"/>
</dbReference>
<dbReference type="PANTHER" id="PTHR46910:SF1">
    <property type="entry name" value="MISCELLANEOUS ZN(II)2CYS6 TRANSCRIPTION FACTOR (EUROFUNG)-RELATED"/>
    <property type="match status" value="1"/>
</dbReference>
<keyword evidence="3" id="KW-0812">Transmembrane</keyword>
<evidence type="ECO:0000313" key="5">
    <source>
        <dbReference type="EMBL" id="KAJ5087373.1"/>
    </source>
</evidence>
<dbReference type="GO" id="GO:0008270">
    <property type="term" value="F:zinc ion binding"/>
    <property type="evidence" value="ECO:0007669"/>
    <property type="project" value="InterPro"/>
</dbReference>
<keyword evidence="3" id="KW-1133">Transmembrane helix</keyword>
<evidence type="ECO:0000313" key="6">
    <source>
        <dbReference type="Proteomes" id="UP001149165"/>
    </source>
</evidence>
<dbReference type="InterPro" id="IPR050987">
    <property type="entry name" value="AtrR-like"/>
</dbReference>
<comment type="caution">
    <text evidence="5">The sequence shown here is derived from an EMBL/GenBank/DDBJ whole genome shotgun (WGS) entry which is preliminary data.</text>
</comment>
<dbReference type="AlphaFoldDB" id="A0A9W9JZG5"/>
<dbReference type="Pfam" id="PF04082">
    <property type="entry name" value="Fungal_trans"/>
    <property type="match status" value="1"/>
</dbReference>
<protein>
    <recommendedName>
        <fullName evidence="4">Xylanolytic transcriptional activator regulatory domain-containing protein</fullName>
    </recommendedName>
</protein>
<proteinExistence type="predicted"/>
<evidence type="ECO:0000256" key="2">
    <source>
        <dbReference type="SAM" id="MobiDB-lite"/>
    </source>
</evidence>
<dbReference type="EMBL" id="JAPQKH010000007">
    <property type="protein sequence ID" value="KAJ5087373.1"/>
    <property type="molecule type" value="Genomic_DNA"/>
</dbReference>
<feature type="transmembrane region" description="Helical" evidence="3">
    <location>
        <begin position="378"/>
        <end position="400"/>
    </location>
</feature>
<dbReference type="GO" id="GO:0006351">
    <property type="term" value="P:DNA-templated transcription"/>
    <property type="evidence" value="ECO:0007669"/>
    <property type="project" value="InterPro"/>
</dbReference>
<reference evidence="5" key="1">
    <citation type="submission" date="2022-11" db="EMBL/GenBank/DDBJ databases">
        <authorList>
            <person name="Petersen C."/>
        </authorList>
    </citation>
    <scope>NUCLEOTIDE SEQUENCE</scope>
    <source>
        <strain evidence="5">IBT 30069</strain>
    </source>
</reference>
<dbReference type="GO" id="GO:0003677">
    <property type="term" value="F:DNA binding"/>
    <property type="evidence" value="ECO:0007669"/>
    <property type="project" value="InterPro"/>
</dbReference>
<evidence type="ECO:0000259" key="4">
    <source>
        <dbReference type="SMART" id="SM00906"/>
    </source>
</evidence>
<reference evidence="5" key="2">
    <citation type="journal article" date="2023" name="IMA Fungus">
        <title>Comparative genomic study of the Penicillium genus elucidates a diverse pangenome and 15 lateral gene transfer events.</title>
        <authorList>
            <person name="Petersen C."/>
            <person name="Sorensen T."/>
            <person name="Nielsen M.R."/>
            <person name="Sondergaard T.E."/>
            <person name="Sorensen J.L."/>
            <person name="Fitzpatrick D.A."/>
            <person name="Frisvad J.C."/>
            <person name="Nielsen K.L."/>
        </authorList>
    </citation>
    <scope>NUCLEOTIDE SEQUENCE</scope>
    <source>
        <strain evidence="5">IBT 30069</strain>
    </source>
</reference>
<evidence type="ECO:0000256" key="3">
    <source>
        <dbReference type="SAM" id="Phobius"/>
    </source>
</evidence>
<dbReference type="OrthoDB" id="103819at2759"/>
<feature type="compositionally biased region" description="Basic and acidic residues" evidence="2">
    <location>
        <begin position="85"/>
        <end position="96"/>
    </location>
</feature>
<dbReference type="SMART" id="SM00906">
    <property type="entry name" value="Fungal_trans"/>
    <property type="match status" value="1"/>
</dbReference>
<dbReference type="CDD" id="cd12148">
    <property type="entry name" value="fungal_TF_MHR"/>
    <property type="match status" value="1"/>
</dbReference>
<feature type="domain" description="Xylanolytic transcriptional activator regulatory" evidence="4">
    <location>
        <begin position="235"/>
        <end position="308"/>
    </location>
</feature>
<feature type="region of interest" description="Disordered" evidence="2">
    <location>
        <begin position="80"/>
        <end position="102"/>
    </location>
</feature>
<keyword evidence="6" id="KW-1185">Reference proteome</keyword>
<dbReference type="PANTHER" id="PTHR46910">
    <property type="entry name" value="TRANSCRIPTION FACTOR PDR1"/>
    <property type="match status" value="1"/>
</dbReference>
<evidence type="ECO:0000256" key="1">
    <source>
        <dbReference type="ARBA" id="ARBA00023242"/>
    </source>
</evidence>